<sequence length="166" mass="18431">MLETQPSTHPPCVPKSLPCCRRQQGGQPTRPYGRQISPHQRHCCTIQTPFCQVNRGRQGKLLHPLQGKHCLNDIKPVCRQCPFSAHAKPGFDIHRINVHRTIMPIQFGTPMPATGPLVQAQTKIHGQRFSRLQSVSAGKSAIHKLASKNGLFPQRPGQASAERACR</sequence>
<evidence type="ECO:0000313" key="1">
    <source>
        <dbReference type="EMBL" id="MPN38544.1"/>
    </source>
</evidence>
<protein>
    <submittedName>
        <fullName evidence="1">Uncharacterized protein</fullName>
    </submittedName>
</protein>
<dbReference type="EMBL" id="VSSQ01093843">
    <property type="protein sequence ID" value="MPN38544.1"/>
    <property type="molecule type" value="Genomic_DNA"/>
</dbReference>
<name>A0A645HQY2_9ZZZZ</name>
<dbReference type="AlphaFoldDB" id="A0A645HQY2"/>
<gene>
    <name evidence="1" type="ORF">SDC9_186068</name>
</gene>
<proteinExistence type="predicted"/>
<comment type="caution">
    <text evidence="1">The sequence shown here is derived from an EMBL/GenBank/DDBJ whole genome shotgun (WGS) entry which is preliminary data.</text>
</comment>
<organism evidence="1">
    <name type="scientific">bioreactor metagenome</name>
    <dbReference type="NCBI Taxonomy" id="1076179"/>
    <lineage>
        <taxon>unclassified sequences</taxon>
        <taxon>metagenomes</taxon>
        <taxon>ecological metagenomes</taxon>
    </lineage>
</organism>
<accession>A0A645HQY2</accession>
<reference evidence="1" key="1">
    <citation type="submission" date="2019-08" db="EMBL/GenBank/DDBJ databases">
        <authorList>
            <person name="Kucharzyk K."/>
            <person name="Murdoch R.W."/>
            <person name="Higgins S."/>
            <person name="Loffler F."/>
        </authorList>
    </citation>
    <scope>NUCLEOTIDE SEQUENCE</scope>
</reference>